<feature type="compositionally biased region" description="Acidic residues" evidence="1">
    <location>
        <begin position="298"/>
        <end position="319"/>
    </location>
</feature>
<reference evidence="3" key="1">
    <citation type="journal article" date="2020" name="Stud. Mycol.">
        <title>101 Dothideomycetes genomes: a test case for predicting lifestyles and emergence of pathogens.</title>
        <authorList>
            <person name="Haridas S."/>
            <person name="Albert R."/>
            <person name="Binder M."/>
            <person name="Bloem J."/>
            <person name="Labutti K."/>
            <person name="Salamov A."/>
            <person name="Andreopoulos B."/>
            <person name="Baker S."/>
            <person name="Barry K."/>
            <person name="Bills G."/>
            <person name="Bluhm B."/>
            <person name="Cannon C."/>
            <person name="Castanera R."/>
            <person name="Culley D."/>
            <person name="Daum C."/>
            <person name="Ezra D."/>
            <person name="Gonzalez J."/>
            <person name="Henrissat B."/>
            <person name="Kuo A."/>
            <person name="Liang C."/>
            <person name="Lipzen A."/>
            <person name="Lutzoni F."/>
            <person name="Magnuson J."/>
            <person name="Mondo S."/>
            <person name="Nolan M."/>
            <person name="Ohm R."/>
            <person name="Pangilinan J."/>
            <person name="Park H.-J."/>
            <person name="Ramirez L."/>
            <person name="Alfaro M."/>
            <person name="Sun H."/>
            <person name="Tritt A."/>
            <person name="Yoshinaga Y."/>
            <person name="Zwiers L.-H."/>
            <person name="Turgeon B."/>
            <person name="Goodwin S."/>
            <person name="Spatafora J."/>
            <person name="Crous P."/>
            <person name="Grigoriev I."/>
        </authorList>
    </citation>
    <scope>NUCLEOTIDE SEQUENCE</scope>
    <source>
        <strain evidence="3">CBS 125425</strain>
    </source>
</reference>
<dbReference type="AlphaFoldDB" id="A0A9P4R659"/>
<dbReference type="InterPro" id="IPR024630">
    <property type="entry name" value="Stc1"/>
</dbReference>
<dbReference type="SUPFAM" id="SSF48695">
    <property type="entry name" value="Multiheme cytochromes"/>
    <property type="match status" value="1"/>
</dbReference>
<keyword evidence="4" id="KW-1185">Reference proteome</keyword>
<evidence type="ECO:0000313" key="4">
    <source>
        <dbReference type="Proteomes" id="UP000799444"/>
    </source>
</evidence>
<evidence type="ECO:0000313" key="3">
    <source>
        <dbReference type="EMBL" id="KAF2737528.1"/>
    </source>
</evidence>
<accession>A0A9P4R659</accession>
<feature type="domain" description="Stc1" evidence="2">
    <location>
        <begin position="29"/>
        <end position="110"/>
    </location>
</feature>
<organism evidence="3 4">
    <name type="scientific">Polyplosphaeria fusca</name>
    <dbReference type="NCBI Taxonomy" id="682080"/>
    <lineage>
        <taxon>Eukaryota</taxon>
        <taxon>Fungi</taxon>
        <taxon>Dikarya</taxon>
        <taxon>Ascomycota</taxon>
        <taxon>Pezizomycotina</taxon>
        <taxon>Dothideomycetes</taxon>
        <taxon>Pleosporomycetidae</taxon>
        <taxon>Pleosporales</taxon>
        <taxon>Tetraplosphaeriaceae</taxon>
        <taxon>Polyplosphaeria</taxon>
    </lineage>
</organism>
<protein>
    <recommendedName>
        <fullName evidence="2">Stc1 domain-containing protein</fullName>
    </recommendedName>
</protein>
<sequence length="319" mass="35003">MPVKKQSYHLYSLEELRHLDGIPLPPKIKCDRCHKWRPQNTFSHKQLTDARQAIDKRGVNATYRIKCKTCSGAQIVELECMMCHKTKATQEFAKAQRSKGDTAKCMECMEEQLAREPVDEDAYENPQGAFQPLDHSNGNYPEYWTASTNTSTTSQSGFEDDDDDKSFGGVALNNKFRGMSVNNTLIDSDYGSGSYQAGMGGPVENSDDGFTEVKAKTKSWHSSNANTSKSSFNPNKYGNPVQASSAAGSSKTFPSTDTEPSVKGGWAKIKAYKAPNPVNRGPSFGPTEPAFLAKEDDWSSGDEDEEGDDNDSDGSDVVI</sequence>
<evidence type="ECO:0000256" key="1">
    <source>
        <dbReference type="SAM" id="MobiDB-lite"/>
    </source>
</evidence>
<dbReference type="OrthoDB" id="3514033at2759"/>
<comment type="caution">
    <text evidence="3">The sequence shown here is derived from an EMBL/GenBank/DDBJ whole genome shotgun (WGS) entry which is preliminary data.</text>
</comment>
<dbReference type="Pfam" id="PF12898">
    <property type="entry name" value="Stc1"/>
    <property type="match status" value="1"/>
</dbReference>
<feature type="compositionally biased region" description="Polar residues" evidence="1">
    <location>
        <begin position="220"/>
        <end position="259"/>
    </location>
</feature>
<dbReference type="EMBL" id="ML996115">
    <property type="protein sequence ID" value="KAF2737528.1"/>
    <property type="molecule type" value="Genomic_DNA"/>
</dbReference>
<name>A0A9P4R659_9PLEO</name>
<dbReference type="InterPro" id="IPR036280">
    <property type="entry name" value="Multihaem_cyt_sf"/>
</dbReference>
<evidence type="ECO:0000259" key="2">
    <source>
        <dbReference type="Pfam" id="PF12898"/>
    </source>
</evidence>
<gene>
    <name evidence="3" type="ORF">EJ04DRAFT_591783</name>
</gene>
<proteinExistence type="predicted"/>
<feature type="region of interest" description="Disordered" evidence="1">
    <location>
        <begin position="214"/>
        <end position="319"/>
    </location>
</feature>
<dbReference type="Proteomes" id="UP000799444">
    <property type="component" value="Unassembled WGS sequence"/>
</dbReference>